<reference evidence="1 2" key="1">
    <citation type="submission" date="2016-10" db="EMBL/GenBank/DDBJ databases">
        <authorList>
            <person name="Varghese N."/>
            <person name="Submissions S."/>
        </authorList>
    </citation>
    <scope>NUCLEOTIDE SEQUENCE [LARGE SCALE GENOMIC DNA]</scope>
    <source>
        <strain evidence="1 2">CIP 109853</strain>
    </source>
</reference>
<evidence type="ECO:0000313" key="1">
    <source>
        <dbReference type="EMBL" id="SEQ48765.1"/>
    </source>
</evidence>
<accession>A0ABY1BC37</accession>
<keyword evidence="2" id="KW-1185">Reference proteome</keyword>
<dbReference type="SUPFAM" id="SSF48452">
    <property type="entry name" value="TPR-like"/>
    <property type="match status" value="1"/>
</dbReference>
<dbReference type="Gene3D" id="1.25.40.10">
    <property type="entry name" value="Tetratricopeptide repeat domain"/>
    <property type="match status" value="1"/>
</dbReference>
<comment type="caution">
    <text evidence="1">The sequence shown here is derived from an EMBL/GenBank/DDBJ whole genome shotgun (WGS) entry which is preliminary data.</text>
</comment>
<dbReference type="EMBL" id="FOFP01000006">
    <property type="protein sequence ID" value="SEQ48765.1"/>
    <property type="molecule type" value="Genomic_DNA"/>
</dbReference>
<gene>
    <name evidence="1" type="ORF">SAMN05216600_106148</name>
</gene>
<dbReference type="RefSeq" id="WP_069517949.1">
    <property type="nucleotide sequence ID" value="NZ_FOFP01000006.1"/>
</dbReference>
<evidence type="ECO:0008006" key="3">
    <source>
        <dbReference type="Google" id="ProtNLM"/>
    </source>
</evidence>
<organism evidence="1 2">
    <name type="scientific">Pseudomonas cuatrocienegasensis</name>
    <dbReference type="NCBI Taxonomy" id="543360"/>
    <lineage>
        <taxon>Bacteria</taxon>
        <taxon>Pseudomonadati</taxon>
        <taxon>Pseudomonadota</taxon>
        <taxon>Gammaproteobacteria</taxon>
        <taxon>Pseudomonadales</taxon>
        <taxon>Pseudomonadaceae</taxon>
        <taxon>Pseudomonas</taxon>
    </lineage>
</organism>
<name>A0ABY1BC37_9PSED</name>
<sequence length="141" mass="15838">MEHWKRTMQIGNRYFAEGAWVDAREQYLQALALAQVLFDRWPDADAAVAALVVSQHNLADLHLQLQRPDAAIAHLRACHEYLLRAMADEHLSAGLRDAALRHSNHSYLRLLQVSAEYGRPASPVALNRGAPLSLPVQPTYH</sequence>
<dbReference type="Proteomes" id="UP000198512">
    <property type="component" value="Unassembled WGS sequence"/>
</dbReference>
<dbReference type="InterPro" id="IPR011990">
    <property type="entry name" value="TPR-like_helical_dom_sf"/>
</dbReference>
<proteinExistence type="predicted"/>
<evidence type="ECO:0000313" key="2">
    <source>
        <dbReference type="Proteomes" id="UP000198512"/>
    </source>
</evidence>
<protein>
    <recommendedName>
        <fullName evidence="3">Tetratricopeptide repeat-containing protein</fullName>
    </recommendedName>
</protein>